<evidence type="ECO:0000256" key="2">
    <source>
        <dbReference type="ARBA" id="ARBA00022723"/>
    </source>
</evidence>
<feature type="compositionally biased region" description="Acidic residues" evidence="7">
    <location>
        <begin position="1060"/>
        <end position="1085"/>
    </location>
</feature>
<evidence type="ECO:0000256" key="5">
    <source>
        <dbReference type="ARBA" id="ARBA00023242"/>
    </source>
</evidence>
<feature type="compositionally biased region" description="Basic and acidic residues" evidence="7">
    <location>
        <begin position="743"/>
        <end position="757"/>
    </location>
</feature>
<dbReference type="Pfam" id="PF15612">
    <property type="entry name" value="WHIM1"/>
    <property type="match status" value="1"/>
</dbReference>
<feature type="domain" description="PHD-type" evidence="8">
    <location>
        <begin position="862"/>
        <end position="912"/>
    </location>
</feature>
<feature type="region of interest" description="Disordered" evidence="7">
    <location>
        <begin position="957"/>
        <end position="977"/>
    </location>
</feature>
<name>A0A4W5Q386_9TELE</name>
<feature type="compositionally biased region" description="Basic and acidic residues" evidence="7">
    <location>
        <begin position="588"/>
        <end position="630"/>
    </location>
</feature>
<dbReference type="Proteomes" id="UP000314982">
    <property type="component" value="Unassembled WGS sequence"/>
</dbReference>
<evidence type="ECO:0000256" key="4">
    <source>
        <dbReference type="ARBA" id="ARBA00022833"/>
    </source>
</evidence>
<keyword evidence="5" id="KW-0539">Nucleus</keyword>
<evidence type="ECO:0000256" key="6">
    <source>
        <dbReference type="PROSITE-ProRule" id="PRU00146"/>
    </source>
</evidence>
<dbReference type="InterPro" id="IPR019787">
    <property type="entry name" value="Znf_PHD-finger"/>
</dbReference>
<dbReference type="GO" id="GO:0042393">
    <property type="term" value="F:histone binding"/>
    <property type="evidence" value="ECO:0007669"/>
    <property type="project" value="TreeGrafter"/>
</dbReference>
<dbReference type="PROSITE" id="PS01359">
    <property type="entry name" value="ZF_PHD_1"/>
    <property type="match status" value="1"/>
</dbReference>
<feature type="compositionally biased region" description="Basic and acidic residues" evidence="7">
    <location>
        <begin position="543"/>
        <end position="565"/>
    </location>
</feature>
<feature type="compositionally biased region" description="Basic and acidic residues" evidence="7">
    <location>
        <begin position="332"/>
        <end position="371"/>
    </location>
</feature>
<reference evidence="10" key="3">
    <citation type="submission" date="2025-09" db="UniProtKB">
        <authorList>
            <consortium name="Ensembl"/>
        </authorList>
    </citation>
    <scope>IDENTIFICATION</scope>
</reference>
<evidence type="ECO:0000256" key="1">
    <source>
        <dbReference type="ARBA" id="ARBA00004123"/>
    </source>
</evidence>
<dbReference type="SUPFAM" id="SSF57903">
    <property type="entry name" value="FYVE/PHD zinc finger"/>
    <property type="match status" value="1"/>
</dbReference>
<evidence type="ECO:0000313" key="10">
    <source>
        <dbReference type="Ensembl" id="ENSHHUP00000066889.1"/>
    </source>
</evidence>
<dbReference type="Gene3D" id="3.30.40.10">
    <property type="entry name" value="Zinc/RING finger domain, C3HC4 (zinc finger)"/>
    <property type="match status" value="1"/>
</dbReference>
<evidence type="ECO:0000256" key="7">
    <source>
        <dbReference type="SAM" id="MobiDB-lite"/>
    </source>
</evidence>
<dbReference type="InterPro" id="IPR028942">
    <property type="entry name" value="WHIM1_dom"/>
</dbReference>
<dbReference type="InterPro" id="IPR011011">
    <property type="entry name" value="Znf_FYVE_PHD"/>
</dbReference>
<dbReference type="Ensembl" id="ENSHHUT00000069143.1">
    <property type="protein sequence ID" value="ENSHHUP00000066889.1"/>
    <property type="gene ID" value="ENSHHUG00000039443.1"/>
</dbReference>
<feature type="compositionally biased region" description="Basic and acidic residues" evidence="7">
    <location>
        <begin position="638"/>
        <end position="674"/>
    </location>
</feature>
<feature type="domain" description="DDT" evidence="9">
    <location>
        <begin position="10"/>
        <end position="71"/>
    </location>
</feature>
<feature type="compositionally biased region" description="Basic and acidic residues" evidence="7">
    <location>
        <begin position="1220"/>
        <end position="1251"/>
    </location>
</feature>
<dbReference type="SMART" id="SM00249">
    <property type="entry name" value="PHD"/>
    <property type="match status" value="1"/>
</dbReference>
<dbReference type="PROSITE" id="PS50827">
    <property type="entry name" value="DDT"/>
    <property type="match status" value="1"/>
</dbReference>
<dbReference type="InterPro" id="IPR028938">
    <property type="entry name" value="Rsf1-like"/>
</dbReference>
<comment type="subcellular location">
    <subcellularLocation>
        <location evidence="1">Nucleus</location>
    </subcellularLocation>
</comment>
<accession>A0A4W5Q386</accession>
<sequence>MAAAAQGSNPGLCPSFAVVCSFLERYGQALDLPELTFPQMERYLRDTSTVPKPLVELHVKLLRKLGKSVSADKWERYLAKVSCAWCVLGVYTCNDCIFVIQVCQDINSSWAWELEHKGYQDMSMECKSSILKYLCEIQFDDNLKFKTLVNEEEAEAMRLQPLGRDRQGLMYWLQTDAQHNIRLYTEEQDDWDGSTWRCIVRTRNDLADALDLLKTQLDPEHKEKKEGETEREKEMDREKGGSNCATPVERGRRGKEEGEAGGEVKEEEEAREMRKAEEDKKKTKEREKNEEEEEKREKSRTSSYPESTSTDVNMASLAEKENPTKLEPVVSVKEENIAVEMKEEKEKKRQGEKEEGEKQSGRQEERSEVIDNRVSTITALVKEEPQTLSNSPSNAVSVVRVPVPTTIKPEVPPVKEEAERALRTDQQAKIPLKKRELFGANRHHSNTHHNNDMHSNHHNNNSHSSSTSSSIIVRNPSVTHTKEEELGRQSTPDRGLAVPLPEELTNGGAPLNGLGGLIGGIGHVGVICRPASQQQDGGSVYTERTRPGSEEGEERDRAPDKERSRQSVLVRKSPGWGETGAQTPLEPRGQERQAGGEEREGERDRNEQGERSRERLGEDGIEKAREKLDGDQLGESDDNPKEKKTNLHVEKSEGCHGTEEEEKKKSTSGEKEQESESSQTVEGQKVQEDQGEALNTDTPAQAGVKGAGHGAADRPGPLEASSELQKEGIRLKIKIPPNQRRGNVREQKGEEQGDGRSLRRSARICRPSPNKVESQDAPPGVREEEEKTAQWQKKRESPEGQSRTVKSRRRQRGARWSNTRAKRCKPNEGGEEEERGREEGRGGEEIGCESDDSCQSEEMPNEDPCSHCGLPNHPELILLCDSCDSGYHTACLRPPLMVIPEGEWFCPPCQHKLLCDRLEEQLQNLDCAMKKRDRAERRRERLVYVGISVENIIPQEGEEEEEKQAKKKDAKNTKNLGRRSTRTRKCISYRFDDFDDAIDEAIEEDVRDADGGGVGRDKDMATISEEGKEKRGPNTAQAPPTRSRKRRRLNDLESDSTAAESEEEFQLSASTEEEFVVSGDEEAASDVDSFASDPGFVSQSTRAQRRAPKQRTTRTSGKCKKRPRRRRRGWGEEESEEEEEEEMETSDLSDSDEDRKRCGLRRGRKREVNYRETSESEGSQATTNKDKAKPRRRLSSSNSDESSHSRESEEEEEKRRGKRWREEVEETRTRGKKRGGEKMGRGKRREVLIEQRRKHLALLKKCRPSTKDDEDDKGESESSSEEDRPIRKRLNRIDSDEEGKNKEEDEEEKKLRKPLSKDKESNSPNRQQASRGSMKPVAESAALPKDRAARAEQNRSNSPPPPDQSDA</sequence>
<keyword evidence="3 6" id="KW-0863">Zinc-finger</keyword>
<feature type="region of interest" description="Disordered" evidence="7">
    <location>
        <begin position="532"/>
        <end position="854"/>
    </location>
</feature>
<feature type="compositionally biased region" description="Acidic residues" evidence="7">
    <location>
        <begin position="1132"/>
        <end position="1152"/>
    </location>
</feature>
<feature type="compositionally biased region" description="Basic and acidic residues" evidence="7">
    <location>
        <begin position="1281"/>
        <end position="1303"/>
    </location>
</feature>
<dbReference type="GO" id="GO:0031213">
    <property type="term" value="C:RSF complex"/>
    <property type="evidence" value="ECO:0007669"/>
    <property type="project" value="InterPro"/>
</dbReference>
<dbReference type="InterPro" id="IPR001965">
    <property type="entry name" value="Znf_PHD"/>
</dbReference>
<feature type="compositionally biased region" description="Basic and acidic residues" evidence="7">
    <location>
        <begin position="217"/>
        <end position="240"/>
    </location>
</feature>
<dbReference type="InterPro" id="IPR019786">
    <property type="entry name" value="Zinc_finger_PHD-type_CS"/>
</dbReference>
<feature type="compositionally biased region" description="Acidic residues" evidence="7">
    <location>
        <begin position="1268"/>
        <end position="1280"/>
    </location>
</feature>
<protein>
    <submittedName>
        <fullName evidence="10">Remodeling and spacing factor 1</fullName>
    </submittedName>
</protein>
<dbReference type="InterPro" id="IPR018501">
    <property type="entry name" value="DDT_dom"/>
</dbReference>
<dbReference type="GO" id="GO:0008270">
    <property type="term" value="F:zinc ion binding"/>
    <property type="evidence" value="ECO:0007669"/>
    <property type="project" value="UniProtKB-KW"/>
</dbReference>
<feature type="region of interest" description="Disordered" evidence="7">
    <location>
        <begin position="217"/>
        <end position="371"/>
    </location>
</feature>
<dbReference type="GO" id="GO:0045892">
    <property type="term" value="P:negative regulation of DNA-templated transcription"/>
    <property type="evidence" value="ECO:0007669"/>
    <property type="project" value="TreeGrafter"/>
</dbReference>
<evidence type="ECO:0000256" key="3">
    <source>
        <dbReference type="ARBA" id="ARBA00022771"/>
    </source>
</evidence>
<evidence type="ECO:0000313" key="11">
    <source>
        <dbReference type="Proteomes" id="UP000314982"/>
    </source>
</evidence>
<feature type="compositionally biased region" description="Basic residues" evidence="7">
    <location>
        <begin position="1252"/>
        <end position="1264"/>
    </location>
</feature>
<feature type="compositionally biased region" description="Pro residues" evidence="7">
    <location>
        <begin position="1358"/>
        <end position="1367"/>
    </location>
</feature>
<dbReference type="InterPro" id="IPR013083">
    <property type="entry name" value="Znf_RING/FYVE/PHD"/>
</dbReference>
<feature type="compositionally biased region" description="Basic and acidic residues" evidence="7">
    <location>
        <begin position="1344"/>
        <end position="1353"/>
    </location>
</feature>
<dbReference type="CDD" id="cd15543">
    <property type="entry name" value="PHD_RSF1"/>
    <property type="match status" value="1"/>
</dbReference>
<feature type="region of interest" description="Disordered" evidence="7">
    <location>
        <begin position="442"/>
        <end position="504"/>
    </location>
</feature>
<dbReference type="PROSITE" id="PS50016">
    <property type="entry name" value="ZF_PHD_2"/>
    <property type="match status" value="1"/>
</dbReference>
<feature type="compositionally biased region" description="Basic and acidic residues" evidence="7">
    <location>
        <begin position="834"/>
        <end position="844"/>
    </location>
</feature>
<keyword evidence="4" id="KW-0862">Zinc</keyword>
<dbReference type="Pfam" id="PF00628">
    <property type="entry name" value="PHD"/>
    <property type="match status" value="1"/>
</dbReference>
<evidence type="ECO:0000259" key="9">
    <source>
        <dbReference type="PROSITE" id="PS50827"/>
    </source>
</evidence>
<dbReference type="PANTHER" id="PTHR14296:SF15">
    <property type="entry name" value="REMODELING AND SPACING FACTOR 1"/>
    <property type="match status" value="1"/>
</dbReference>
<reference evidence="11" key="1">
    <citation type="submission" date="2018-06" db="EMBL/GenBank/DDBJ databases">
        <title>Genome assembly of Danube salmon.</title>
        <authorList>
            <person name="Macqueen D.J."/>
            <person name="Gundappa M.K."/>
        </authorList>
    </citation>
    <scope>NUCLEOTIDE SEQUENCE [LARGE SCALE GENOMIC DNA]</scope>
</reference>
<feature type="region of interest" description="Disordered" evidence="7">
    <location>
        <begin position="1005"/>
        <end position="1367"/>
    </location>
</feature>
<keyword evidence="11" id="KW-1185">Reference proteome</keyword>
<feature type="compositionally biased region" description="Basic and acidic residues" evidence="7">
    <location>
        <begin position="271"/>
        <end position="300"/>
    </location>
</feature>
<organism evidence="10 11">
    <name type="scientific">Hucho hucho</name>
    <name type="common">huchen</name>
    <dbReference type="NCBI Taxonomy" id="62062"/>
    <lineage>
        <taxon>Eukaryota</taxon>
        <taxon>Metazoa</taxon>
        <taxon>Chordata</taxon>
        <taxon>Craniata</taxon>
        <taxon>Vertebrata</taxon>
        <taxon>Euteleostomi</taxon>
        <taxon>Actinopterygii</taxon>
        <taxon>Neopterygii</taxon>
        <taxon>Teleostei</taxon>
        <taxon>Protacanthopterygii</taxon>
        <taxon>Salmoniformes</taxon>
        <taxon>Salmonidae</taxon>
        <taxon>Salmoninae</taxon>
        <taxon>Hucho</taxon>
    </lineage>
</organism>
<dbReference type="GeneTree" id="ENSGT00530000064411"/>
<feature type="compositionally biased region" description="Basic and acidic residues" evidence="7">
    <location>
        <begin position="1015"/>
        <end position="1032"/>
    </location>
</feature>
<feature type="compositionally biased region" description="Basic residues" evidence="7">
    <location>
        <begin position="1103"/>
        <end position="1128"/>
    </location>
</feature>
<feature type="compositionally biased region" description="Polar residues" evidence="7">
    <location>
        <begin position="301"/>
        <end position="313"/>
    </location>
</feature>
<dbReference type="STRING" id="62062.ENSHHUP00000066889"/>
<feature type="compositionally biased region" description="Low complexity" evidence="7">
    <location>
        <begin position="458"/>
        <end position="470"/>
    </location>
</feature>
<feature type="compositionally biased region" description="Basic and acidic residues" evidence="7">
    <location>
        <begin position="249"/>
        <end position="264"/>
    </location>
</feature>
<keyword evidence="2" id="KW-0479">Metal-binding</keyword>
<dbReference type="PANTHER" id="PTHR14296">
    <property type="entry name" value="REMODELING AND SPACING FACTOR 1"/>
    <property type="match status" value="1"/>
</dbReference>
<feature type="compositionally biased region" description="Polar residues" evidence="7">
    <location>
        <begin position="1322"/>
        <end position="1331"/>
    </location>
</feature>
<proteinExistence type="predicted"/>
<feature type="compositionally biased region" description="Basic and acidic residues" evidence="7">
    <location>
        <begin position="781"/>
        <end position="798"/>
    </location>
</feature>
<evidence type="ECO:0000259" key="8">
    <source>
        <dbReference type="PROSITE" id="PS50016"/>
    </source>
</evidence>
<reference evidence="10" key="2">
    <citation type="submission" date="2025-08" db="UniProtKB">
        <authorList>
            <consortium name="Ensembl"/>
        </authorList>
    </citation>
    <scope>IDENTIFICATION</scope>
</reference>